<evidence type="ECO:0000313" key="1">
    <source>
        <dbReference type="EMBL" id="KAF5384467.1"/>
    </source>
</evidence>
<protein>
    <submittedName>
        <fullName evidence="1">Uncharacterized protein</fullName>
    </submittedName>
</protein>
<dbReference type="EMBL" id="JAACJN010000043">
    <property type="protein sequence ID" value="KAF5384467.1"/>
    <property type="molecule type" value="Genomic_DNA"/>
</dbReference>
<reference evidence="1 2" key="1">
    <citation type="journal article" date="2020" name="ISME J.">
        <title>Uncovering the hidden diversity of litter-decomposition mechanisms in mushroom-forming fungi.</title>
        <authorList>
            <person name="Floudas D."/>
            <person name="Bentzer J."/>
            <person name="Ahren D."/>
            <person name="Johansson T."/>
            <person name="Persson P."/>
            <person name="Tunlid A."/>
        </authorList>
    </citation>
    <scope>NUCLEOTIDE SEQUENCE [LARGE SCALE GENOMIC DNA]</scope>
    <source>
        <strain evidence="1 2">CBS 406.79</strain>
    </source>
</reference>
<comment type="caution">
    <text evidence="1">The sequence shown here is derived from an EMBL/GenBank/DDBJ whole genome shotgun (WGS) entry which is preliminary data.</text>
</comment>
<name>A0A8H5HJM8_9AGAR</name>
<proteinExistence type="predicted"/>
<organism evidence="1 2">
    <name type="scientific">Collybiopsis confluens</name>
    <dbReference type="NCBI Taxonomy" id="2823264"/>
    <lineage>
        <taxon>Eukaryota</taxon>
        <taxon>Fungi</taxon>
        <taxon>Dikarya</taxon>
        <taxon>Basidiomycota</taxon>
        <taxon>Agaricomycotina</taxon>
        <taxon>Agaricomycetes</taxon>
        <taxon>Agaricomycetidae</taxon>
        <taxon>Agaricales</taxon>
        <taxon>Marasmiineae</taxon>
        <taxon>Omphalotaceae</taxon>
        <taxon>Collybiopsis</taxon>
    </lineage>
</organism>
<keyword evidence="2" id="KW-1185">Reference proteome</keyword>
<dbReference type="AlphaFoldDB" id="A0A8H5HJM8"/>
<dbReference type="Proteomes" id="UP000518752">
    <property type="component" value="Unassembled WGS sequence"/>
</dbReference>
<sequence>MYANVDLARLIFVESGVVGLASLLAVGEAAFFAVAHHLHPESYVKTSTTTTTSPSSKLLCSVYPHKRGSSAPVPRITVRLHTISCSREMYRYNSTLATHRALDQHGDAGDDINAAWILDISRGPLPP</sequence>
<evidence type="ECO:0000313" key="2">
    <source>
        <dbReference type="Proteomes" id="UP000518752"/>
    </source>
</evidence>
<gene>
    <name evidence="1" type="ORF">D9757_006408</name>
</gene>
<accession>A0A8H5HJM8</accession>